<dbReference type="Pfam" id="PF00617">
    <property type="entry name" value="RasGEF"/>
    <property type="match status" value="1"/>
</dbReference>
<name>A0A091DU12_FUKDA</name>
<proteinExistence type="predicted"/>
<accession>A0A091DU12</accession>
<feature type="compositionally biased region" description="Basic and acidic residues" evidence="2">
    <location>
        <begin position="107"/>
        <end position="117"/>
    </location>
</feature>
<keyword evidence="5" id="KW-1185">Reference proteome</keyword>
<evidence type="ECO:0000259" key="3">
    <source>
        <dbReference type="Pfam" id="PF00617"/>
    </source>
</evidence>
<dbReference type="Gene3D" id="1.10.840.10">
    <property type="entry name" value="Ras guanine-nucleotide exchange factors catalytic domain"/>
    <property type="match status" value="1"/>
</dbReference>
<reference evidence="4 5" key="1">
    <citation type="submission" date="2013-11" db="EMBL/GenBank/DDBJ databases">
        <title>The Damaraland mole rat (Fukomys damarensis) genome and evolution of African mole rats.</title>
        <authorList>
            <person name="Gladyshev V.N."/>
            <person name="Fang X."/>
        </authorList>
    </citation>
    <scope>NUCLEOTIDE SEQUENCE [LARGE SCALE GENOMIC DNA]</scope>
    <source>
        <tissue evidence="4">Liver</tissue>
    </source>
</reference>
<feature type="compositionally biased region" description="Basic and acidic residues" evidence="2">
    <location>
        <begin position="80"/>
        <end position="94"/>
    </location>
</feature>
<dbReference type="InterPro" id="IPR023578">
    <property type="entry name" value="Ras_GEF_dom_sf"/>
</dbReference>
<dbReference type="GO" id="GO:0005085">
    <property type="term" value="F:guanyl-nucleotide exchange factor activity"/>
    <property type="evidence" value="ECO:0007669"/>
    <property type="project" value="UniProtKB-KW"/>
</dbReference>
<sequence>MFQELSEIFSDENNYNAAHQGGTSKFATLEMSPGKLKGRQRRHWGTVPYLGTFLTDLMVLDTAMKHCPYGGLINFERRRKEFEPERGHRQHVQEHPGTGQEKAPTVSREDTDKHTLEKDEPVNYELVLIISEAGKAKDPWRYQRVLCHELYHQL</sequence>
<dbReference type="GO" id="GO:0005886">
    <property type="term" value="C:plasma membrane"/>
    <property type="evidence" value="ECO:0007669"/>
    <property type="project" value="TreeGrafter"/>
</dbReference>
<gene>
    <name evidence="4" type="ORF">H920_02858</name>
</gene>
<dbReference type="PANTHER" id="PTHR23113">
    <property type="entry name" value="GUANINE NUCLEOTIDE EXCHANGE FACTOR"/>
    <property type="match status" value="1"/>
</dbReference>
<dbReference type="InterPro" id="IPR008937">
    <property type="entry name" value="Ras-like_GEF"/>
</dbReference>
<dbReference type="Proteomes" id="UP000028990">
    <property type="component" value="Unassembled WGS sequence"/>
</dbReference>
<dbReference type="PANTHER" id="PTHR23113:SF35">
    <property type="entry name" value="RAL GUANINE NUCLEOTIDE DISSOCIATION STIMULATOR"/>
    <property type="match status" value="1"/>
</dbReference>
<organism evidence="4 5">
    <name type="scientific">Fukomys damarensis</name>
    <name type="common">Damaraland mole rat</name>
    <name type="synonym">Cryptomys damarensis</name>
    <dbReference type="NCBI Taxonomy" id="885580"/>
    <lineage>
        <taxon>Eukaryota</taxon>
        <taxon>Metazoa</taxon>
        <taxon>Chordata</taxon>
        <taxon>Craniata</taxon>
        <taxon>Vertebrata</taxon>
        <taxon>Euteleostomi</taxon>
        <taxon>Mammalia</taxon>
        <taxon>Eutheria</taxon>
        <taxon>Euarchontoglires</taxon>
        <taxon>Glires</taxon>
        <taxon>Rodentia</taxon>
        <taxon>Hystricomorpha</taxon>
        <taxon>Bathyergidae</taxon>
        <taxon>Fukomys</taxon>
    </lineage>
</organism>
<dbReference type="GO" id="GO:0007265">
    <property type="term" value="P:Ras protein signal transduction"/>
    <property type="evidence" value="ECO:0007669"/>
    <property type="project" value="TreeGrafter"/>
</dbReference>
<dbReference type="AlphaFoldDB" id="A0A091DU12"/>
<dbReference type="InterPro" id="IPR001895">
    <property type="entry name" value="RASGEF_cat_dom"/>
</dbReference>
<evidence type="ECO:0000313" key="5">
    <source>
        <dbReference type="Proteomes" id="UP000028990"/>
    </source>
</evidence>
<dbReference type="InterPro" id="IPR036964">
    <property type="entry name" value="RASGEF_cat_dom_sf"/>
</dbReference>
<dbReference type="SUPFAM" id="SSF48366">
    <property type="entry name" value="Ras GEF"/>
    <property type="match status" value="1"/>
</dbReference>
<protein>
    <submittedName>
        <fullName evidence="4">Ral guanine nucleotide dissociation stimulator</fullName>
    </submittedName>
</protein>
<evidence type="ECO:0000256" key="2">
    <source>
        <dbReference type="SAM" id="MobiDB-lite"/>
    </source>
</evidence>
<evidence type="ECO:0000313" key="4">
    <source>
        <dbReference type="EMBL" id="KFO35629.1"/>
    </source>
</evidence>
<dbReference type="EMBL" id="KN121670">
    <property type="protein sequence ID" value="KFO35629.1"/>
    <property type="molecule type" value="Genomic_DNA"/>
</dbReference>
<feature type="region of interest" description="Disordered" evidence="2">
    <location>
        <begin position="80"/>
        <end position="117"/>
    </location>
</feature>
<evidence type="ECO:0000256" key="1">
    <source>
        <dbReference type="ARBA" id="ARBA00022658"/>
    </source>
</evidence>
<keyword evidence="1" id="KW-0344">Guanine-nucleotide releasing factor</keyword>
<feature type="domain" description="Ras-GEF" evidence="3">
    <location>
        <begin position="1"/>
        <end position="79"/>
    </location>
</feature>